<accession>A0A9Y4K7S3</accession>
<evidence type="ECO:0000256" key="4">
    <source>
        <dbReference type="ARBA" id="ARBA00022475"/>
    </source>
</evidence>
<keyword evidence="8" id="KW-0106">Calcium</keyword>
<dbReference type="InterPro" id="IPR015797">
    <property type="entry name" value="NUDIX_hydrolase-like_dom_sf"/>
</dbReference>
<keyword evidence="12" id="KW-0407">Ion channel</keyword>
<dbReference type="InterPro" id="IPR057366">
    <property type="entry name" value="TRPM-like"/>
</dbReference>
<keyword evidence="9 14" id="KW-1133">Transmembrane helix</keyword>
<feature type="transmembrane region" description="Helical" evidence="14">
    <location>
        <begin position="951"/>
        <end position="972"/>
    </location>
</feature>
<evidence type="ECO:0000256" key="6">
    <source>
        <dbReference type="ARBA" id="ARBA00022673"/>
    </source>
</evidence>
<evidence type="ECO:0000313" key="18">
    <source>
        <dbReference type="Proteomes" id="UP000694891"/>
    </source>
</evidence>
<dbReference type="InterPro" id="IPR005821">
    <property type="entry name" value="Ion_trans_dom"/>
</dbReference>
<evidence type="ECO:0000259" key="15">
    <source>
        <dbReference type="Pfam" id="PF00520"/>
    </source>
</evidence>
<name>A0A9Y4K7S3_9TELE</name>
<evidence type="ECO:0000256" key="14">
    <source>
        <dbReference type="SAM" id="Phobius"/>
    </source>
</evidence>
<keyword evidence="6" id="KW-0107">Calcium channel</keyword>
<evidence type="ECO:0000259" key="16">
    <source>
        <dbReference type="Pfam" id="PF18139"/>
    </source>
</evidence>
<feature type="region of interest" description="Disordered" evidence="13">
    <location>
        <begin position="1262"/>
        <end position="1284"/>
    </location>
</feature>
<keyword evidence="11 14" id="KW-0472">Membrane</keyword>
<evidence type="ECO:0000313" key="19">
    <source>
        <dbReference type="RefSeq" id="XP_008285893.1"/>
    </source>
</evidence>
<evidence type="ECO:0000256" key="8">
    <source>
        <dbReference type="ARBA" id="ARBA00022837"/>
    </source>
</evidence>
<keyword evidence="5" id="KW-0109">Calcium transport</keyword>
<comment type="similarity">
    <text evidence="2">Belongs to the transient receptor (TC 1.A.4) family. LTrpC subfamily. TRPM2 sub-subfamily.</text>
</comment>
<feature type="transmembrane region" description="Helical" evidence="14">
    <location>
        <begin position="1080"/>
        <end position="1105"/>
    </location>
</feature>
<keyword evidence="7 14" id="KW-0812">Transmembrane</keyword>
<feature type="transmembrane region" description="Helical" evidence="14">
    <location>
        <begin position="926"/>
        <end position="945"/>
    </location>
</feature>
<evidence type="ECO:0000256" key="13">
    <source>
        <dbReference type="SAM" id="MobiDB-lite"/>
    </source>
</evidence>
<keyword evidence="19" id="KW-0675">Receptor</keyword>
<dbReference type="RefSeq" id="XP_008285893.1">
    <property type="nucleotide sequence ID" value="XM_008287671.1"/>
</dbReference>
<evidence type="ECO:0000256" key="12">
    <source>
        <dbReference type="ARBA" id="ARBA00023303"/>
    </source>
</evidence>
<gene>
    <name evidence="19" type="primary">trpm2</name>
</gene>
<feature type="domain" description="TRPM SLOG" evidence="16">
    <location>
        <begin position="161"/>
        <end position="385"/>
    </location>
</feature>
<dbReference type="GO" id="GO:0099604">
    <property type="term" value="F:ligand-gated calcium channel activity"/>
    <property type="evidence" value="ECO:0007669"/>
    <property type="project" value="TreeGrafter"/>
</dbReference>
<evidence type="ECO:0000256" key="2">
    <source>
        <dbReference type="ARBA" id="ARBA00009501"/>
    </source>
</evidence>
<dbReference type="PANTHER" id="PTHR13800">
    <property type="entry name" value="TRANSIENT RECEPTOR POTENTIAL CATION CHANNEL, SUBFAMILY M, MEMBER 6"/>
    <property type="match status" value="1"/>
</dbReference>
<dbReference type="Pfam" id="PF18139">
    <property type="entry name" value="LSDAT_euk"/>
    <property type="match status" value="1"/>
</dbReference>
<evidence type="ECO:0000256" key="5">
    <source>
        <dbReference type="ARBA" id="ARBA00022568"/>
    </source>
</evidence>
<feature type="transmembrane region" description="Helical" evidence="14">
    <location>
        <begin position="992"/>
        <end position="1009"/>
    </location>
</feature>
<comment type="subcellular location">
    <subcellularLocation>
        <location evidence="1">Cell membrane</location>
        <topology evidence="1">Multi-pass membrane protein</topology>
    </subcellularLocation>
</comment>
<dbReference type="Pfam" id="PF25508">
    <property type="entry name" value="TRPM2"/>
    <property type="match status" value="1"/>
</dbReference>
<feature type="transmembrane region" description="Helical" evidence="14">
    <location>
        <begin position="857"/>
        <end position="877"/>
    </location>
</feature>
<evidence type="ECO:0000259" key="17">
    <source>
        <dbReference type="Pfam" id="PF25508"/>
    </source>
</evidence>
<dbReference type="SUPFAM" id="SSF55811">
    <property type="entry name" value="Nudix"/>
    <property type="match status" value="1"/>
</dbReference>
<evidence type="ECO:0000256" key="1">
    <source>
        <dbReference type="ARBA" id="ARBA00004651"/>
    </source>
</evidence>
<keyword evidence="3" id="KW-0813">Transport</keyword>
<feature type="transmembrane region" description="Helical" evidence="14">
    <location>
        <begin position="779"/>
        <end position="799"/>
    </location>
</feature>
<reference evidence="19" key="1">
    <citation type="submission" date="2025-08" db="UniProtKB">
        <authorList>
            <consortium name="RefSeq"/>
        </authorList>
    </citation>
    <scope>IDENTIFICATION</scope>
</reference>
<dbReference type="GO" id="GO:0005886">
    <property type="term" value="C:plasma membrane"/>
    <property type="evidence" value="ECO:0007669"/>
    <property type="project" value="UniProtKB-SubCell"/>
</dbReference>
<evidence type="ECO:0000256" key="7">
    <source>
        <dbReference type="ARBA" id="ARBA00022692"/>
    </source>
</evidence>
<protein>
    <submittedName>
        <fullName evidence="19">Transient receptor potential cation channel subfamily M member 2</fullName>
    </submittedName>
</protein>
<keyword evidence="10" id="KW-0406">Ion transport</keyword>
<evidence type="ECO:0000256" key="10">
    <source>
        <dbReference type="ARBA" id="ARBA00023065"/>
    </source>
</evidence>
<proteinExistence type="inferred from homology"/>
<evidence type="ECO:0000256" key="11">
    <source>
        <dbReference type="ARBA" id="ARBA00023136"/>
    </source>
</evidence>
<keyword evidence="4" id="KW-1003">Cell membrane</keyword>
<dbReference type="InterPro" id="IPR050927">
    <property type="entry name" value="TRPM"/>
</dbReference>
<feature type="domain" description="TRPM-like" evidence="17">
    <location>
        <begin position="490"/>
        <end position="758"/>
    </location>
</feature>
<feature type="region of interest" description="Disordered" evidence="13">
    <location>
        <begin position="1328"/>
        <end position="1356"/>
    </location>
</feature>
<dbReference type="Gene3D" id="3.90.79.10">
    <property type="entry name" value="Nucleoside Triphosphate Pyrophosphohydrolase"/>
    <property type="match status" value="1"/>
</dbReference>
<organism evidence="18 19">
    <name type="scientific">Stegastes partitus</name>
    <name type="common">bicolor damselfish</name>
    <dbReference type="NCBI Taxonomy" id="144197"/>
    <lineage>
        <taxon>Eukaryota</taxon>
        <taxon>Metazoa</taxon>
        <taxon>Chordata</taxon>
        <taxon>Craniata</taxon>
        <taxon>Vertebrata</taxon>
        <taxon>Euteleostomi</taxon>
        <taxon>Actinopterygii</taxon>
        <taxon>Neopterygii</taxon>
        <taxon>Teleostei</taxon>
        <taxon>Neoteleostei</taxon>
        <taxon>Acanthomorphata</taxon>
        <taxon>Ovalentaria</taxon>
        <taxon>Pomacentridae</taxon>
        <taxon>Stegastes</taxon>
    </lineage>
</organism>
<feature type="compositionally biased region" description="Low complexity" evidence="13">
    <location>
        <begin position="1265"/>
        <end position="1274"/>
    </location>
</feature>
<dbReference type="PANTHER" id="PTHR13800:SF2">
    <property type="entry name" value="TRANSIENT RECEPTOR POTENTIAL CATION CHANNEL SUBFAMILY M MEMBER 2"/>
    <property type="match status" value="1"/>
</dbReference>
<keyword evidence="18" id="KW-1185">Reference proteome</keyword>
<dbReference type="Proteomes" id="UP000694891">
    <property type="component" value="Unplaced"/>
</dbReference>
<evidence type="ECO:0000256" key="3">
    <source>
        <dbReference type="ARBA" id="ARBA00022448"/>
    </source>
</evidence>
<dbReference type="GeneID" id="103361559"/>
<sequence length="1511" mass="171799">MLPKSDNKFRPKEMTEQHSALNREFSYLKQPAARGGSDRICPPKCCTRMGDSESGPWLLNTAVRRIVKNSKDLSLSPSFQRFAFASWVKENLCKKECCLFEKDGRSDVCKCGYPKTSHIDEAIKPEDFTGELWNKHRHVREMPTDAFGDISFGGLGQKKGKYARVSTDANPDDLYHLLTELWKLPPPNLLISVTGGAKNFYLKTRLKNMFHRGLIKVAQTTGAWIITGGTHAGVMKHVGQAVRDYALSSSVQGNIVAIGVATWGVIHNRDALVHPEGCFPAHYLMDTKTQDRLSCLDSNHTHFLLVDDGTHGHYGVEIELRSHLEKCISGKRLGNKETGVTIPVVCVVLDGGPGTLNTIYNAMLNGTPCVIMEGSGRIADVIAQVSGLPVSQVTIALIHVLMKKFFGEEYERFPYLSIIEWTKKIQDIIRMSHLLTVFTATEDKQGDVDVAILQALLKASRTSESLGIESWRRQLELAIAWNRVDIAETEIFTEESKWKSSDLHWAMFSALVGDKPEFVSLLLENGVSLRDFLQSEETLCELYKQLPSCFFLRKLAKRVHSSRRNRRKAFAIRTRARVGQGEMISLTHVSDEVRHLLGSFTRRIYPQPNISFHFNMSIEDMSQSLSKSEADSQAPLREDVAEVQRDPGTDLFLWAVVQNNKELAEIAWEQCRDCMSAALAASKILKKMAEEDREGDQAEDMEELADHYEQHAIGVFSECHSSDAERARKLLVRASHLWGRTTCLRLALEADDKSFVAQPGVQALLTQIWCGELSVDNPVWRVLVCMVFFPLIYTGFLVFRRDELIQKDTEKSEEMKTVETVTGSTLRTKARTPLRRLKPLGSWSRLVCLYDSPQAKFYGNIVSYFAFLFLFAVVLMIDFQTTPSPAELLLYVWLFTLVCEEVRQLFHDPDGFGFRRKAKMYIHELWNILDVLSIILFVIGLAFRLTNKLLYPGKVLLCIDFVVFCLRLMAIFTISRTLGPKIIIVRRMMMDMFFFMFLLSIWVVAYGVAKQGILIENDDRLDWVVRGAVYEPYLIIFGSFPDSIDNAAFDIDSCTMNGTDPLKPKCPVLNDNQTPAFPEWLTIIMLCVYLLFANILLLNLLIAIFNFTFQEVQDNTDCIWKFQRYELIKEYHSRPTAPPPLIFFSHLYLFIRSMVLRRPPIQYKEFKNELPAIEEEELLSWEALMKDRYLLSAQQEQSQSVDRRILDTAQKVTTISDRLEREEETSSAAMLKRLARLEEQVIQSTRALQWIMDSLKSQGFAAKEPPSLTLNTTDDTPDTSEKEDGFHVNSRQLHYPNTKLTRFPVPEEKVPWEVGFSSYMPTYYASEGSGDTVDGSEPQALDNYRNPGGRTGIRGRGALDRLGPNLNLDLVLTRWRDSERSALEYLAVFDESRGTLALPGGPVDSANRLPVTLKRTMGKKLYEMINAKASEGTKVFEGYVDDYRNTDNAWVETTVLNIHLDRTSQMMMDINNMVVSSNGALQWQEVSSKTRLSPNQRDSLRQVAALHNRKF</sequence>
<dbReference type="InterPro" id="IPR041491">
    <property type="entry name" value="TRPM_SLOG"/>
</dbReference>
<evidence type="ECO:0000256" key="9">
    <source>
        <dbReference type="ARBA" id="ARBA00022989"/>
    </source>
</evidence>
<dbReference type="CTD" id="7226"/>
<feature type="domain" description="Ion transport" evidence="15">
    <location>
        <begin position="865"/>
        <end position="1116"/>
    </location>
</feature>
<dbReference type="Pfam" id="PF00520">
    <property type="entry name" value="Ion_trans"/>
    <property type="match status" value="1"/>
</dbReference>